<evidence type="ECO:0000313" key="2">
    <source>
        <dbReference type="EMBL" id="KAJ7300478.1"/>
    </source>
</evidence>
<name>A0AAD6YWS5_9AGAR</name>
<gene>
    <name evidence="2" type="ORF">DFH08DRAFT_828431</name>
</gene>
<dbReference type="AlphaFoldDB" id="A0AAD6YWS5"/>
<proteinExistence type="predicted"/>
<dbReference type="EMBL" id="JARIHO010000166">
    <property type="protein sequence ID" value="KAJ7300478.1"/>
    <property type="molecule type" value="Genomic_DNA"/>
</dbReference>
<feature type="region of interest" description="Disordered" evidence="1">
    <location>
        <begin position="40"/>
        <end position="66"/>
    </location>
</feature>
<evidence type="ECO:0000256" key="1">
    <source>
        <dbReference type="SAM" id="MobiDB-lite"/>
    </source>
</evidence>
<dbReference type="Proteomes" id="UP001218218">
    <property type="component" value="Unassembled WGS sequence"/>
</dbReference>
<organism evidence="2 3">
    <name type="scientific">Mycena albidolilacea</name>
    <dbReference type="NCBI Taxonomy" id="1033008"/>
    <lineage>
        <taxon>Eukaryota</taxon>
        <taxon>Fungi</taxon>
        <taxon>Dikarya</taxon>
        <taxon>Basidiomycota</taxon>
        <taxon>Agaricomycotina</taxon>
        <taxon>Agaricomycetes</taxon>
        <taxon>Agaricomycetidae</taxon>
        <taxon>Agaricales</taxon>
        <taxon>Marasmiineae</taxon>
        <taxon>Mycenaceae</taxon>
        <taxon>Mycena</taxon>
    </lineage>
</organism>
<evidence type="ECO:0000313" key="3">
    <source>
        <dbReference type="Proteomes" id="UP001218218"/>
    </source>
</evidence>
<accession>A0AAD6YWS5</accession>
<comment type="caution">
    <text evidence="2">The sequence shown here is derived from an EMBL/GenBank/DDBJ whole genome shotgun (WGS) entry which is preliminary data.</text>
</comment>
<feature type="compositionally biased region" description="Basic and acidic residues" evidence="1">
    <location>
        <begin position="43"/>
        <end position="57"/>
    </location>
</feature>
<protein>
    <submittedName>
        <fullName evidence="2">Uncharacterized protein</fullName>
    </submittedName>
</protein>
<reference evidence="2" key="1">
    <citation type="submission" date="2023-03" db="EMBL/GenBank/DDBJ databases">
        <title>Massive genome expansion in bonnet fungi (Mycena s.s.) driven by repeated elements and novel gene families across ecological guilds.</title>
        <authorList>
            <consortium name="Lawrence Berkeley National Laboratory"/>
            <person name="Harder C.B."/>
            <person name="Miyauchi S."/>
            <person name="Viragh M."/>
            <person name="Kuo A."/>
            <person name="Thoen E."/>
            <person name="Andreopoulos B."/>
            <person name="Lu D."/>
            <person name="Skrede I."/>
            <person name="Drula E."/>
            <person name="Henrissat B."/>
            <person name="Morin E."/>
            <person name="Kohler A."/>
            <person name="Barry K."/>
            <person name="LaButti K."/>
            <person name="Morin E."/>
            <person name="Salamov A."/>
            <person name="Lipzen A."/>
            <person name="Mereny Z."/>
            <person name="Hegedus B."/>
            <person name="Baldrian P."/>
            <person name="Stursova M."/>
            <person name="Weitz H."/>
            <person name="Taylor A."/>
            <person name="Grigoriev I.V."/>
            <person name="Nagy L.G."/>
            <person name="Martin F."/>
            <person name="Kauserud H."/>
        </authorList>
    </citation>
    <scope>NUCLEOTIDE SEQUENCE</scope>
    <source>
        <strain evidence="2">CBHHK002</strain>
    </source>
</reference>
<sequence length="161" mass="17858">MATGKFRKDGKGRVDCCETLWPCGQTERLRGLVAGIDIGGGNRDNRDGAQRQHRENESTAAGPLGTLLSRTPKENCRIVFYPKVFGPNRPRLALYFMRNRSELLKRRRFFGGCHVSEYRGASKSHRVALLDGGYAIQEADTEACPGRSTDSTNFVAMIFGS</sequence>
<keyword evidence="3" id="KW-1185">Reference proteome</keyword>